<dbReference type="InterPro" id="IPR028098">
    <property type="entry name" value="Glyco_trans_4-like_N"/>
</dbReference>
<evidence type="ECO:0000256" key="1">
    <source>
        <dbReference type="ARBA" id="ARBA00022676"/>
    </source>
</evidence>
<evidence type="ECO:0000313" key="5">
    <source>
        <dbReference type="EMBL" id="SHF30241.1"/>
    </source>
</evidence>
<feature type="domain" description="Glycosyltransferase subfamily 4-like N-terminal" evidence="4">
    <location>
        <begin position="23"/>
        <end position="174"/>
    </location>
</feature>
<gene>
    <name evidence="5" type="ORF">SAMN05444274_104349</name>
</gene>
<proteinExistence type="predicted"/>
<evidence type="ECO:0000256" key="2">
    <source>
        <dbReference type="ARBA" id="ARBA00022679"/>
    </source>
</evidence>
<dbReference type="Gene3D" id="3.40.50.2000">
    <property type="entry name" value="Glycogen Phosphorylase B"/>
    <property type="match status" value="2"/>
</dbReference>
<keyword evidence="2 5" id="KW-0808">Transferase</keyword>
<evidence type="ECO:0000313" key="6">
    <source>
        <dbReference type="Proteomes" id="UP000184164"/>
    </source>
</evidence>
<dbReference type="SUPFAM" id="SSF53756">
    <property type="entry name" value="UDP-Glycosyltransferase/glycogen phosphorylase"/>
    <property type="match status" value="1"/>
</dbReference>
<sequence length="372" mass="42077">MNSEVKKRIIASVTSDLVSDNRVHKTCLTLTNMGFEVLLVGRKLPTSLPLSERLYSVKRLNLLFTKGPLFYACFNIRLFCLLLFSKFDLLLANDLDTLPANFFISKLKRKPMVYDSHEFFTEVPELQERPRVRKIWERMEQKMVPSLKNAYTVCNSIASIYTEKYGVRFRVVRNVPFSQPVPTGKKADSETGEKTILYQGAVNVGRGLKQAILAMHFVDSAKLVIAGDGDIRNELEELTREEGLQSKVQFLGRLPIADLAKLTSTADLGISIEEDIGLNYRFALPNKLFDYIQAKVPVLVTNLPEMAAIVNQYKIGEVAPTLESPKLAKLFSEMLTDQSKRAVWKKNLETASSELTWENEAEVLKGIFQPFA</sequence>
<dbReference type="OrthoDB" id="9813214at2"/>
<organism evidence="5 6">
    <name type="scientific">Mariniphaga anaerophila</name>
    <dbReference type="NCBI Taxonomy" id="1484053"/>
    <lineage>
        <taxon>Bacteria</taxon>
        <taxon>Pseudomonadati</taxon>
        <taxon>Bacteroidota</taxon>
        <taxon>Bacteroidia</taxon>
        <taxon>Marinilabiliales</taxon>
        <taxon>Prolixibacteraceae</taxon>
        <taxon>Mariniphaga</taxon>
    </lineage>
</organism>
<dbReference type="AlphaFoldDB" id="A0A1M5AIZ1"/>
<dbReference type="STRING" id="1484053.SAMN05444274_104349"/>
<evidence type="ECO:0000259" key="3">
    <source>
        <dbReference type="Pfam" id="PF00534"/>
    </source>
</evidence>
<name>A0A1M5AIZ1_9BACT</name>
<protein>
    <submittedName>
        <fullName evidence="5">Glycosyltransferase involved in cell wall bisynthesis</fullName>
    </submittedName>
</protein>
<feature type="domain" description="Glycosyl transferase family 1" evidence="3">
    <location>
        <begin position="186"/>
        <end position="347"/>
    </location>
</feature>
<accession>A0A1M5AIZ1</accession>
<dbReference type="PANTHER" id="PTHR12526">
    <property type="entry name" value="GLYCOSYLTRANSFERASE"/>
    <property type="match status" value="1"/>
</dbReference>
<keyword evidence="1" id="KW-0328">Glycosyltransferase</keyword>
<dbReference type="Pfam" id="PF00534">
    <property type="entry name" value="Glycos_transf_1"/>
    <property type="match status" value="1"/>
</dbReference>
<dbReference type="RefSeq" id="WP_073001451.1">
    <property type="nucleotide sequence ID" value="NZ_FQUM01000004.1"/>
</dbReference>
<dbReference type="PANTHER" id="PTHR12526:SF629">
    <property type="entry name" value="TEICHURONIC ACID BIOSYNTHESIS GLYCOSYLTRANSFERASE TUAH-RELATED"/>
    <property type="match status" value="1"/>
</dbReference>
<keyword evidence="6" id="KW-1185">Reference proteome</keyword>
<reference evidence="5 6" key="1">
    <citation type="submission" date="2016-11" db="EMBL/GenBank/DDBJ databases">
        <authorList>
            <person name="Jaros S."/>
            <person name="Januszkiewicz K."/>
            <person name="Wedrychowicz H."/>
        </authorList>
    </citation>
    <scope>NUCLEOTIDE SEQUENCE [LARGE SCALE GENOMIC DNA]</scope>
    <source>
        <strain evidence="5 6">DSM 26910</strain>
    </source>
</reference>
<dbReference type="InterPro" id="IPR001296">
    <property type="entry name" value="Glyco_trans_1"/>
</dbReference>
<dbReference type="Pfam" id="PF13439">
    <property type="entry name" value="Glyco_transf_4"/>
    <property type="match status" value="1"/>
</dbReference>
<dbReference type="GO" id="GO:0016757">
    <property type="term" value="F:glycosyltransferase activity"/>
    <property type="evidence" value="ECO:0007669"/>
    <property type="project" value="UniProtKB-KW"/>
</dbReference>
<dbReference type="EMBL" id="FQUM01000004">
    <property type="protein sequence ID" value="SHF30241.1"/>
    <property type="molecule type" value="Genomic_DNA"/>
</dbReference>
<dbReference type="Proteomes" id="UP000184164">
    <property type="component" value="Unassembled WGS sequence"/>
</dbReference>
<evidence type="ECO:0000259" key="4">
    <source>
        <dbReference type="Pfam" id="PF13439"/>
    </source>
</evidence>